<dbReference type="PANTHER" id="PTHR43464:SF95">
    <property type="entry name" value="TRNA U34 CARBOXYMETHYLTRANSFERASE"/>
    <property type="match status" value="1"/>
</dbReference>
<feature type="binding site" evidence="3">
    <location>
        <position position="203"/>
    </location>
    <ligand>
        <name>carboxy-S-adenosyl-L-methionine</name>
        <dbReference type="ChEBI" id="CHEBI:134278"/>
    </ligand>
</feature>
<feature type="binding site" evidence="3">
    <location>
        <position position="133"/>
    </location>
    <ligand>
        <name>carboxy-S-adenosyl-L-methionine</name>
        <dbReference type="ChEBI" id="CHEBI:134278"/>
    </ligand>
</feature>
<feature type="binding site" evidence="3">
    <location>
        <position position="318"/>
    </location>
    <ligand>
        <name>carboxy-S-adenosyl-L-methionine</name>
        <dbReference type="ChEBI" id="CHEBI:134278"/>
    </ligand>
</feature>
<comment type="caution">
    <text evidence="4">The sequence shown here is derived from an EMBL/GenBank/DDBJ whole genome shotgun (WGS) entry which is preliminary data.</text>
</comment>
<dbReference type="InterPro" id="IPR029063">
    <property type="entry name" value="SAM-dependent_MTases_sf"/>
</dbReference>
<dbReference type="EC" id="2.5.1.-" evidence="3"/>
<comment type="catalytic activity">
    <reaction evidence="3">
        <text>carboxy-S-adenosyl-L-methionine + 5-hydroxyuridine(34) in tRNA = 5-carboxymethoxyuridine(34) in tRNA + S-adenosyl-L-homocysteine + H(+)</text>
        <dbReference type="Rhea" id="RHEA:52848"/>
        <dbReference type="Rhea" id="RHEA-COMP:13381"/>
        <dbReference type="Rhea" id="RHEA-COMP:13383"/>
        <dbReference type="ChEBI" id="CHEBI:15378"/>
        <dbReference type="ChEBI" id="CHEBI:57856"/>
        <dbReference type="ChEBI" id="CHEBI:134278"/>
        <dbReference type="ChEBI" id="CHEBI:136877"/>
        <dbReference type="ChEBI" id="CHEBI:136879"/>
    </reaction>
</comment>
<dbReference type="GO" id="GO:0002098">
    <property type="term" value="P:tRNA wobble uridine modification"/>
    <property type="evidence" value="ECO:0007669"/>
    <property type="project" value="InterPro"/>
</dbReference>
<dbReference type="NCBIfam" id="TIGR00452">
    <property type="entry name" value="tRNA 5-methoxyuridine(34)/uridine 5-oxyacetic acid(34) synthase CmoB"/>
    <property type="match status" value="1"/>
</dbReference>
<dbReference type="GO" id="GO:0016765">
    <property type="term" value="F:transferase activity, transferring alkyl or aryl (other than methyl) groups"/>
    <property type="evidence" value="ECO:0007669"/>
    <property type="project" value="UniProtKB-UniRule"/>
</dbReference>
<evidence type="ECO:0000256" key="2">
    <source>
        <dbReference type="ARBA" id="ARBA00022694"/>
    </source>
</evidence>
<comment type="similarity">
    <text evidence="3">Belongs to the class I-like SAM-binding methyltransferase superfamily. CmoB family.</text>
</comment>
<dbReference type="Proteomes" id="UP000228987">
    <property type="component" value="Unassembled WGS sequence"/>
</dbReference>
<feature type="binding site" evidence="3">
    <location>
        <position position="108"/>
    </location>
    <ligand>
        <name>carboxy-S-adenosyl-L-methionine</name>
        <dbReference type="ChEBI" id="CHEBI:134278"/>
    </ligand>
</feature>
<keyword evidence="1 3" id="KW-0808">Transferase</keyword>
<protein>
    <recommendedName>
        <fullName evidence="3">tRNA U34 carboxymethyltransferase</fullName>
        <ecNumber evidence="3">2.5.1.-</ecNumber>
    </recommendedName>
</protein>
<feature type="binding site" evidence="3">
    <location>
        <position position="94"/>
    </location>
    <ligand>
        <name>carboxy-S-adenosyl-L-methionine</name>
        <dbReference type="ChEBI" id="CHEBI:134278"/>
    </ligand>
</feature>
<gene>
    <name evidence="3 4" type="primary">cmoB</name>
    <name evidence="4" type="ORF">COA71_00760</name>
</gene>
<evidence type="ECO:0000256" key="1">
    <source>
        <dbReference type="ARBA" id="ARBA00022679"/>
    </source>
</evidence>
<dbReference type="CDD" id="cd02440">
    <property type="entry name" value="AdoMet_MTases"/>
    <property type="match status" value="1"/>
</dbReference>
<evidence type="ECO:0000256" key="3">
    <source>
        <dbReference type="HAMAP-Rule" id="MF_01590"/>
    </source>
</evidence>
<comment type="subunit">
    <text evidence="3">Homotetramer.</text>
</comment>
<dbReference type="PANTHER" id="PTHR43464">
    <property type="entry name" value="METHYLTRANSFERASE"/>
    <property type="match status" value="1"/>
</dbReference>
<comment type="function">
    <text evidence="3">Catalyzes carboxymethyl transfer from carboxy-S-adenosyl-L-methionine (Cx-SAM) to 5-hydroxyuridine (ho5U) to form 5-carboxymethoxyuridine (cmo5U) at position 34 in tRNAs.</text>
</comment>
<proteinExistence type="inferred from homology"/>
<dbReference type="Pfam" id="PF08003">
    <property type="entry name" value="Methyltransf_9"/>
    <property type="match status" value="1"/>
</dbReference>
<accession>A0A2A5CHS7</accession>
<reference evidence="5" key="1">
    <citation type="submission" date="2017-08" db="EMBL/GenBank/DDBJ databases">
        <title>A dynamic microbial community with high functional redundancy inhabits the cold, oxic subseafloor aquifer.</title>
        <authorList>
            <person name="Tully B.J."/>
            <person name="Wheat C.G."/>
            <person name="Glazer B.T."/>
            <person name="Huber J.A."/>
        </authorList>
    </citation>
    <scope>NUCLEOTIDE SEQUENCE [LARGE SCALE GENOMIC DNA]</scope>
</reference>
<comment type="caution">
    <text evidence="3">Lacks conserved residue(s) required for the propagation of feature annotation.</text>
</comment>
<sequence length="325" mass="36808">MHSPQTIFDYSELKAKVKNTKLARLVAVVPDTFLAQINHGDFPAWKQVLDALPELSPQSFELDQELRVGSAEQLNDAGRGDLKNLLLGLQPWRKGPINLFGLDIDTEWHSDWKWDRLKNKISSLSGRKVLDVGCGNGYHCWRMAGAGAELVIGVDPHLLFSMQYWAIRHFLKEPSVYVLPLSLEAVPDKLEAFDTVFSMGVLYHRRSPIDHLYALKDCLRKGGELVLETLVIEGERGMSLVPEERYARMPNVWFLPTCATLESWLLKAGYKNIRLIDVAVTSVDEQRSTQWMKFESLPQALNKQDPSITIEGLPAPKRAIFIAEK</sequence>
<dbReference type="Gene3D" id="3.40.50.150">
    <property type="entry name" value="Vaccinia Virus protein VP39"/>
    <property type="match status" value="1"/>
</dbReference>
<dbReference type="NCBIfam" id="NF011650">
    <property type="entry name" value="PRK15068.1"/>
    <property type="match status" value="1"/>
</dbReference>
<feature type="binding site" evidence="3">
    <location>
        <begin position="183"/>
        <end position="184"/>
    </location>
    <ligand>
        <name>carboxy-S-adenosyl-L-methionine</name>
        <dbReference type="ChEBI" id="CHEBI:134278"/>
    </ligand>
</feature>
<dbReference type="EMBL" id="NVWI01000001">
    <property type="protein sequence ID" value="PCJ43437.1"/>
    <property type="molecule type" value="Genomic_DNA"/>
</dbReference>
<feature type="binding site" evidence="3">
    <location>
        <position position="199"/>
    </location>
    <ligand>
        <name>carboxy-S-adenosyl-L-methionine</name>
        <dbReference type="ChEBI" id="CHEBI:134278"/>
    </ligand>
</feature>
<dbReference type="InterPro" id="IPR010017">
    <property type="entry name" value="CmoB"/>
</dbReference>
<dbReference type="InterPro" id="IPR027555">
    <property type="entry name" value="Mo5U34_MeTrfas-like"/>
</dbReference>
<feature type="binding site" evidence="3">
    <location>
        <position position="113"/>
    </location>
    <ligand>
        <name>carboxy-S-adenosyl-L-methionine</name>
        <dbReference type="ChEBI" id="CHEBI:134278"/>
    </ligand>
</feature>
<evidence type="ECO:0000313" key="5">
    <source>
        <dbReference type="Proteomes" id="UP000228987"/>
    </source>
</evidence>
<dbReference type="GO" id="GO:0008168">
    <property type="term" value="F:methyltransferase activity"/>
    <property type="evidence" value="ECO:0007669"/>
    <property type="project" value="TreeGrafter"/>
</dbReference>
<name>A0A2A5CHS7_9GAMM</name>
<dbReference type="SUPFAM" id="SSF53335">
    <property type="entry name" value="S-adenosyl-L-methionine-dependent methyltransferases"/>
    <property type="match status" value="1"/>
</dbReference>
<dbReference type="AlphaFoldDB" id="A0A2A5CHS7"/>
<keyword evidence="2 3" id="KW-0819">tRNA processing</keyword>
<dbReference type="HAMAP" id="MF_01590">
    <property type="entry name" value="tRNA_carboxymethyltr_CmoB"/>
    <property type="match status" value="1"/>
</dbReference>
<evidence type="ECO:0000313" key="4">
    <source>
        <dbReference type="EMBL" id="PCJ43437.1"/>
    </source>
</evidence>
<organism evidence="4 5">
    <name type="scientific">SAR86 cluster bacterium</name>
    <dbReference type="NCBI Taxonomy" id="2030880"/>
    <lineage>
        <taxon>Bacteria</taxon>
        <taxon>Pseudomonadati</taxon>
        <taxon>Pseudomonadota</taxon>
        <taxon>Gammaproteobacteria</taxon>
        <taxon>SAR86 cluster</taxon>
    </lineage>
</organism>